<evidence type="ECO:0000256" key="5">
    <source>
        <dbReference type="ARBA" id="ARBA00022692"/>
    </source>
</evidence>
<dbReference type="CDD" id="cd09158">
    <property type="entry name" value="PLDc_EcCLS_like_2"/>
    <property type="match status" value="1"/>
</dbReference>
<dbReference type="InterPro" id="IPR022924">
    <property type="entry name" value="Cardiolipin_synthase"/>
</dbReference>
<keyword evidence="2 12" id="KW-1003">Cell membrane</keyword>
<name>A0A106C1R9_SHEFR</name>
<evidence type="ECO:0000256" key="7">
    <source>
        <dbReference type="ARBA" id="ARBA00022989"/>
    </source>
</evidence>
<dbReference type="PROSITE" id="PS50035">
    <property type="entry name" value="PLD"/>
    <property type="match status" value="2"/>
</dbReference>
<feature type="active site" evidence="12">
    <location>
        <position position="409"/>
    </location>
</feature>
<feature type="active site" evidence="12">
    <location>
        <position position="224"/>
    </location>
</feature>
<evidence type="ECO:0000256" key="10">
    <source>
        <dbReference type="ARBA" id="ARBA00023209"/>
    </source>
</evidence>
<evidence type="ECO:0000256" key="9">
    <source>
        <dbReference type="ARBA" id="ARBA00023136"/>
    </source>
</evidence>
<dbReference type="Pfam" id="PF13396">
    <property type="entry name" value="PLDc_N"/>
    <property type="match status" value="1"/>
</dbReference>
<comment type="catalytic activity">
    <reaction evidence="12">
        <text>2 a 1,2-diacyl-sn-glycero-3-phospho-(1'-sn-glycerol) = a cardiolipin + glycerol</text>
        <dbReference type="Rhea" id="RHEA:31451"/>
        <dbReference type="ChEBI" id="CHEBI:17754"/>
        <dbReference type="ChEBI" id="CHEBI:62237"/>
        <dbReference type="ChEBI" id="CHEBI:64716"/>
    </reaction>
</comment>
<evidence type="ECO:0000256" key="6">
    <source>
        <dbReference type="ARBA" id="ARBA00022737"/>
    </source>
</evidence>
<dbReference type="PANTHER" id="PTHR21248:SF22">
    <property type="entry name" value="PHOSPHOLIPASE D"/>
    <property type="match status" value="1"/>
</dbReference>
<keyword evidence="8 12" id="KW-0443">Lipid metabolism</keyword>
<sequence length="484" mass="55294">MVELYKILTIISVLAYWLLIAGITTRIVYKRRSIGVSLAWMMLIYVVPILGILLYFLVGEMNLGKTRAVRSKEMYGPYREWFRRLFAIQQYRPHNLSDYATPISHLCEKRIGIPTLANNQLTLKSSTETILTTLIEDIQQAQTSIHLEFYIWYPGGLADQVAEALIQAAQRDVAVRILLDAAGSRKFFNSKWPKLMRKAGIQLVSALSVSLLRMLFRRLDLRLHRKIVVIDNQIGYTGSMNLVDPKCFNQSAGVGEWIDVMVRITGSSVPVLNCILAWDWETETDQRMLPEPPKCLPHKEEPSDMVQVIPSGPGMPEDMIQQVLLLSIYQAKHSITITSPYFVPSENLLFALTAAALRGVEVNLIIPDKNDSMMVEWASRSFFGELLNAGVNIHRFRGGLLHTKSVVIDLHHSLIGTVNLDMRSLWLNFEVTLSVENLEFTQSLSEVQHQYMANSIKMDARQWRKRPLVKRLVEQFFYLFSPLL</sequence>
<keyword evidence="3 12" id="KW-0444">Lipid biosynthesis</keyword>
<dbReference type="SMART" id="SM00155">
    <property type="entry name" value="PLDc"/>
    <property type="match status" value="2"/>
</dbReference>
<dbReference type="Pfam" id="PF13091">
    <property type="entry name" value="PLDc_2"/>
    <property type="match status" value="2"/>
</dbReference>
<keyword evidence="6" id="KW-0677">Repeat</keyword>
<feature type="active site" evidence="12">
    <location>
        <position position="402"/>
    </location>
</feature>
<evidence type="ECO:0000313" key="14">
    <source>
        <dbReference type="EMBL" id="KVX02658.1"/>
    </source>
</evidence>
<dbReference type="GO" id="GO:0032049">
    <property type="term" value="P:cardiolipin biosynthetic process"/>
    <property type="evidence" value="ECO:0007669"/>
    <property type="project" value="UniProtKB-UniRule"/>
</dbReference>
<dbReference type="GO" id="GO:0008808">
    <property type="term" value="F:cardiolipin synthase activity"/>
    <property type="evidence" value="ECO:0007669"/>
    <property type="project" value="UniProtKB-UniRule"/>
</dbReference>
<dbReference type="Proteomes" id="UP000055702">
    <property type="component" value="Unassembled WGS sequence"/>
</dbReference>
<dbReference type="SUPFAM" id="SSF56024">
    <property type="entry name" value="Phospholipase D/nuclease"/>
    <property type="match status" value="2"/>
</dbReference>
<dbReference type="InterPro" id="IPR025202">
    <property type="entry name" value="PLD-like_dom"/>
</dbReference>
<evidence type="ECO:0000256" key="1">
    <source>
        <dbReference type="ARBA" id="ARBA00004651"/>
    </source>
</evidence>
<reference evidence="14 15" key="1">
    <citation type="submission" date="2016-01" db="EMBL/GenBank/DDBJ databases">
        <title>Draft genome of the antarctic isolate Shewanella frigidimarina Ag06-30.</title>
        <authorList>
            <person name="Parmeciano Di Noto G."/>
            <person name="Vazquez S."/>
            <person name="Mac Cormack W."/>
            <person name="Iriarte A."/>
            <person name="Quiroga C."/>
        </authorList>
    </citation>
    <scope>NUCLEOTIDE SEQUENCE [LARGE SCALE GENOMIC DNA]</scope>
    <source>
        <strain evidence="14 15">Ag06-30</strain>
    </source>
</reference>
<keyword evidence="4 12" id="KW-0808">Transferase</keyword>
<accession>A0A106C1R9</accession>
<dbReference type="CDD" id="cd09152">
    <property type="entry name" value="PLDc_EcCLS_like_1"/>
    <property type="match status" value="1"/>
</dbReference>
<evidence type="ECO:0000256" key="4">
    <source>
        <dbReference type="ARBA" id="ARBA00022679"/>
    </source>
</evidence>
<dbReference type="InterPro" id="IPR001736">
    <property type="entry name" value="PLipase_D/transphosphatidylase"/>
</dbReference>
<comment type="similarity">
    <text evidence="12">Belongs to the phospholipase D family. Cardiolipin synthase subfamily. ClsA sub-subfamily.</text>
</comment>
<feature type="transmembrane region" description="Helical" evidence="12">
    <location>
        <begin position="36"/>
        <end position="58"/>
    </location>
</feature>
<keyword evidence="9 12" id="KW-0472">Membrane</keyword>
<dbReference type="Gene3D" id="3.30.870.10">
    <property type="entry name" value="Endonuclease Chain A"/>
    <property type="match status" value="2"/>
</dbReference>
<feature type="domain" description="PLD phosphodiesterase" evidence="13">
    <location>
        <begin position="397"/>
        <end position="424"/>
    </location>
</feature>
<gene>
    <name evidence="14" type="primary">cls</name>
    <name evidence="12" type="synonym">clsA</name>
    <name evidence="14" type="ORF">AWJ07_13200</name>
</gene>
<feature type="transmembrane region" description="Helical" evidence="12">
    <location>
        <begin position="6"/>
        <end position="29"/>
    </location>
</feature>
<comment type="caution">
    <text evidence="14">The sequence shown here is derived from an EMBL/GenBank/DDBJ whole genome shotgun (WGS) entry which is preliminary data.</text>
</comment>
<dbReference type="PANTHER" id="PTHR21248">
    <property type="entry name" value="CARDIOLIPIN SYNTHASE"/>
    <property type="match status" value="1"/>
</dbReference>
<dbReference type="InterPro" id="IPR030840">
    <property type="entry name" value="CL_synthase_A"/>
</dbReference>
<dbReference type="AlphaFoldDB" id="A0A106C1R9"/>
<evidence type="ECO:0000259" key="13">
    <source>
        <dbReference type="PROSITE" id="PS50035"/>
    </source>
</evidence>
<evidence type="ECO:0000256" key="3">
    <source>
        <dbReference type="ARBA" id="ARBA00022516"/>
    </source>
</evidence>
<keyword evidence="5 12" id="KW-0812">Transmembrane</keyword>
<keyword evidence="10 12" id="KW-0594">Phospholipid biosynthesis</keyword>
<evidence type="ECO:0000256" key="12">
    <source>
        <dbReference type="HAMAP-Rule" id="MF_00190"/>
    </source>
</evidence>
<evidence type="ECO:0000256" key="2">
    <source>
        <dbReference type="ARBA" id="ARBA00022475"/>
    </source>
</evidence>
<dbReference type="GO" id="GO:0005886">
    <property type="term" value="C:plasma membrane"/>
    <property type="evidence" value="ECO:0007669"/>
    <property type="project" value="UniProtKB-SubCell"/>
</dbReference>
<dbReference type="EMBL" id="LRDC01000011">
    <property type="protein sequence ID" value="KVX02658.1"/>
    <property type="molecule type" value="Genomic_DNA"/>
</dbReference>
<protein>
    <recommendedName>
        <fullName evidence="12">Cardiolipin synthase A</fullName>
        <shortName evidence="12">CL synthase</shortName>
        <ecNumber evidence="12">2.7.8.-</ecNumber>
    </recommendedName>
</protein>
<dbReference type="RefSeq" id="WP_059745096.1">
    <property type="nucleotide sequence ID" value="NZ_LRDC01000011.1"/>
</dbReference>
<keyword evidence="11 12" id="KW-1208">Phospholipid metabolism</keyword>
<feature type="domain" description="PLD phosphodiesterase" evidence="13">
    <location>
        <begin position="219"/>
        <end position="246"/>
    </location>
</feature>
<keyword evidence="7 12" id="KW-1133">Transmembrane helix</keyword>
<dbReference type="HAMAP" id="MF_00190">
    <property type="entry name" value="Cardiolipin_synth_ClsA"/>
    <property type="match status" value="1"/>
</dbReference>
<evidence type="ECO:0000256" key="11">
    <source>
        <dbReference type="ARBA" id="ARBA00023264"/>
    </source>
</evidence>
<feature type="active site" evidence="12">
    <location>
        <position position="404"/>
    </location>
</feature>
<evidence type="ECO:0000256" key="8">
    <source>
        <dbReference type="ARBA" id="ARBA00023098"/>
    </source>
</evidence>
<feature type="active site" evidence="12">
    <location>
        <position position="226"/>
    </location>
</feature>
<feature type="active site" evidence="12">
    <location>
        <position position="231"/>
    </location>
</feature>
<dbReference type="InterPro" id="IPR027379">
    <property type="entry name" value="CLS_N"/>
</dbReference>
<organism evidence="14">
    <name type="scientific">Shewanella frigidimarina</name>
    <dbReference type="NCBI Taxonomy" id="56812"/>
    <lineage>
        <taxon>Bacteria</taxon>
        <taxon>Pseudomonadati</taxon>
        <taxon>Pseudomonadota</taxon>
        <taxon>Gammaproteobacteria</taxon>
        <taxon>Alteromonadales</taxon>
        <taxon>Shewanellaceae</taxon>
        <taxon>Shewanella</taxon>
    </lineage>
</organism>
<dbReference type="EC" id="2.7.8.-" evidence="12"/>
<proteinExistence type="inferred from homology"/>
<dbReference type="NCBIfam" id="TIGR04265">
    <property type="entry name" value="bac_cardiolipin"/>
    <property type="match status" value="1"/>
</dbReference>
<comment type="function">
    <text evidence="12">Catalyzes the reversible phosphatidyl group transfer from one phosphatidylglycerol molecule to another to form cardiolipin (CL) (diphosphatidylglycerol) and glycerol.</text>
</comment>
<evidence type="ECO:0000313" key="15">
    <source>
        <dbReference type="Proteomes" id="UP000055702"/>
    </source>
</evidence>
<comment type="subcellular location">
    <subcellularLocation>
        <location evidence="1 12">Cell membrane</location>
        <topology evidence="1 12">Multi-pass membrane protein</topology>
    </subcellularLocation>
</comment>